<name>A0ABX6D9H4_9BACI</name>
<dbReference type="RefSeq" id="WP_369595629.1">
    <property type="nucleotide sequence ID" value="NZ_CP045835.1"/>
</dbReference>
<evidence type="ECO:0000313" key="1">
    <source>
        <dbReference type="EMBL" id="QGG51453.1"/>
    </source>
</evidence>
<dbReference type="Proteomes" id="UP000373269">
    <property type="component" value="Chromosome"/>
</dbReference>
<organism evidence="1 2">
    <name type="scientific">Lysinibacillus pakistanensis</name>
    <dbReference type="NCBI Taxonomy" id="759811"/>
    <lineage>
        <taxon>Bacteria</taxon>
        <taxon>Bacillati</taxon>
        <taxon>Bacillota</taxon>
        <taxon>Bacilli</taxon>
        <taxon>Bacillales</taxon>
        <taxon>Bacillaceae</taxon>
        <taxon>Lysinibacillus</taxon>
    </lineage>
</organism>
<dbReference type="EMBL" id="CP045835">
    <property type="protein sequence ID" value="QGG51453.1"/>
    <property type="molecule type" value="Genomic_DNA"/>
</dbReference>
<sequence length="73" mass="8450">MSYGTIVPVRFLFKRKPDDLAIIGLSSLFLTHEEHEALTDEIALNLLREQGYNVIRMIHNDENIICVNFGEQF</sequence>
<evidence type="ECO:0000313" key="2">
    <source>
        <dbReference type="Proteomes" id="UP000373269"/>
    </source>
</evidence>
<proteinExistence type="predicted"/>
<reference evidence="1 2" key="1">
    <citation type="submission" date="2019-11" db="EMBL/GenBank/DDBJ databases">
        <title>Whole Genome Sequencing and Comparative Genomic Analyses of Lysinibacillus pakistanensis LZH-9, a Halotolerant Strain with Excellent COD Removal Capability.</title>
        <authorList>
            <person name="Zhou H."/>
        </authorList>
    </citation>
    <scope>NUCLEOTIDE SEQUENCE [LARGE SCALE GENOMIC DNA]</scope>
    <source>
        <strain evidence="1 2">LZH-9</strain>
    </source>
</reference>
<protein>
    <submittedName>
        <fullName evidence="1">Uncharacterized protein</fullName>
    </submittedName>
</protein>
<keyword evidence="2" id="KW-1185">Reference proteome</keyword>
<gene>
    <name evidence="1" type="ORF">GDS87_10995</name>
</gene>
<accession>A0ABX6D9H4</accession>